<accession>A0A1H4D1E9</accession>
<sequence length="37" mass="3988">MDPTFPRFVWSLPPQRHQPAFGRPGDGLIGALALAVA</sequence>
<gene>
    <name evidence="1" type="ORF">SAMN05421875_12215</name>
</gene>
<proteinExistence type="predicted"/>
<dbReference type="AlphaFoldDB" id="A0A1H4D1E9"/>
<dbReference type="EMBL" id="FNQJ01000022">
    <property type="protein sequence ID" value="SEA66575.1"/>
    <property type="molecule type" value="Genomic_DNA"/>
</dbReference>
<keyword evidence="2" id="KW-1185">Reference proteome</keyword>
<reference evidence="2" key="1">
    <citation type="submission" date="2016-10" db="EMBL/GenBank/DDBJ databases">
        <authorList>
            <person name="Varghese N."/>
            <person name="Submissions S."/>
        </authorList>
    </citation>
    <scope>NUCLEOTIDE SEQUENCE [LARGE SCALE GENOMIC DNA]</scope>
    <source>
        <strain evidence="2">DSM 25157</strain>
    </source>
</reference>
<name>A0A1H4D1E9_9BURK</name>
<dbReference type="Proteomes" id="UP000199002">
    <property type="component" value="Unassembled WGS sequence"/>
</dbReference>
<protein>
    <submittedName>
        <fullName evidence="1">Uncharacterized protein</fullName>
    </submittedName>
</protein>
<organism evidence="1 2">
    <name type="scientific">Acidovorax soli</name>
    <dbReference type="NCBI Taxonomy" id="592050"/>
    <lineage>
        <taxon>Bacteria</taxon>
        <taxon>Pseudomonadati</taxon>
        <taxon>Pseudomonadota</taxon>
        <taxon>Betaproteobacteria</taxon>
        <taxon>Burkholderiales</taxon>
        <taxon>Comamonadaceae</taxon>
        <taxon>Acidovorax</taxon>
    </lineage>
</organism>
<evidence type="ECO:0000313" key="1">
    <source>
        <dbReference type="EMBL" id="SEA66575.1"/>
    </source>
</evidence>
<evidence type="ECO:0000313" key="2">
    <source>
        <dbReference type="Proteomes" id="UP000199002"/>
    </source>
</evidence>